<reference evidence="3" key="1">
    <citation type="journal article" date="2013" name="Nature">
        <title>Pan genome of the phytoplankton Emiliania underpins its global distribution.</title>
        <authorList>
            <person name="Read B.A."/>
            <person name="Kegel J."/>
            <person name="Klute M.J."/>
            <person name="Kuo A."/>
            <person name="Lefebvre S.C."/>
            <person name="Maumus F."/>
            <person name="Mayer C."/>
            <person name="Miller J."/>
            <person name="Monier A."/>
            <person name="Salamov A."/>
            <person name="Young J."/>
            <person name="Aguilar M."/>
            <person name="Claverie J.M."/>
            <person name="Frickenhaus S."/>
            <person name="Gonzalez K."/>
            <person name="Herman E.K."/>
            <person name="Lin Y.C."/>
            <person name="Napier J."/>
            <person name="Ogata H."/>
            <person name="Sarno A.F."/>
            <person name="Shmutz J."/>
            <person name="Schroeder D."/>
            <person name="de Vargas C."/>
            <person name="Verret F."/>
            <person name="von Dassow P."/>
            <person name="Valentin K."/>
            <person name="Van de Peer Y."/>
            <person name="Wheeler G."/>
            <person name="Dacks J.B."/>
            <person name="Delwiche C.F."/>
            <person name="Dyhrman S.T."/>
            <person name="Glockner G."/>
            <person name="John U."/>
            <person name="Richards T."/>
            <person name="Worden A.Z."/>
            <person name="Zhang X."/>
            <person name="Grigoriev I.V."/>
            <person name="Allen A.E."/>
            <person name="Bidle K."/>
            <person name="Borodovsky M."/>
            <person name="Bowler C."/>
            <person name="Brownlee C."/>
            <person name="Cock J.M."/>
            <person name="Elias M."/>
            <person name="Gladyshev V.N."/>
            <person name="Groth M."/>
            <person name="Guda C."/>
            <person name="Hadaegh A."/>
            <person name="Iglesias-Rodriguez M.D."/>
            <person name="Jenkins J."/>
            <person name="Jones B.M."/>
            <person name="Lawson T."/>
            <person name="Leese F."/>
            <person name="Lindquist E."/>
            <person name="Lobanov A."/>
            <person name="Lomsadze A."/>
            <person name="Malik S.B."/>
            <person name="Marsh M.E."/>
            <person name="Mackinder L."/>
            <person name="Mock T."/>
            <person name="Mueller-Roeber B."/>
            <person name="Pagarete A."/>
            <person name="Parker M."/>
            <person name="Probert I."/>
            <person name="Quesneville H."/>
            <person name="Raines C."/>
            <person name="Rensing S.A."/>
            <person name="Riano-Pachon D.M."/>
            <person name="Richier S."/>
            <person name="Rokitta S."/>
            <person name="Shiraiwa Y."/>
            <person name="Soanes D.M."/>
            <person name="van der Giezen M."/>
            <person name="Wahlund T.M."/>
            <person name="Williams B."/>
            <person name="Wilson W."/>
            <person name="Wolfe G."/>
            <person name="Wurch L.L."/>
        </authorList>
    </citation>
    <scope>NUCLEOTIDE SEQUENCE</scope>
</reference>
<keyword evidence="1" id="KW-0812">Transmembrane</keyword>
<evidence type="ECO:0000256" key="1">
    <source>
        <dbReference type="SAM" id="Phobius"/>
    </source>
</evidence>
<dbReference type="PaxDb" id="2903-EOD05955"/>
<proteinExistence type="predicted"/>
<keyword evidence="3" id="KW-1185">Reference proteome</keyword>
<keyword evidence="1" id="KW-0472">Membrane</keyword>
<sequence>MSSSRLMHAIGLLHRWRRRATLTPPAQRLYLTGDGQALVLPKHAAKTALIECSTPFRPEEALANLREEPPTPGEVLGRHKAVRKRAQELAMWSGALIGITMLSPLIGVPAGGAVGSIALHAMVKFHGRRAERRLARHLDQYHSEYSSERSP</sequence>
<dbReference type="GeneID" id="17252104"/>
<protein>
    <submittedName>
        <fullName evidence="2">Uncharacterized protein</fullName>
    </submittedName>
</protein>
<dbReference type="KEGG" id="ehx:EMIHUDRAFT_219675"/>
<dbReference type="RefSeq" id="XP_005758384.1">
    <property type="nucleotide sequence ID" value="XM_005758327.1"/>
</dbReference>
<accession>A0A0D3I3X0</accession>
<dbReference type="HOGENOM" id="CLU_1734919_0_0_1"/>
<keyword evidence="1" id="KW-1133">Transmembrane helix</keyword>
<organism evidence="2 3">
    <name type="scientific">Emiliania huxleyi (strain CCMP1516)</name>
    <dbReference type="NCBI Taxonomy" id="280463"/>
    <lineage>
        <taxon>Eukaryota</taxon>
        <taxon>Haptista</taxon>
        <taxon>Haptophyta</taxon>
        <taxon>Prymnesiophyceae</taxon>
        <taxon>Isochrysidales</taxon>
        <taxon>Noelaerhabdaceae</taxon>
        <taxon>Emiliania</taxon>
    </lineage>
</organism>
<dbReference type="EnsemblProtists" id="EOD05955">
    <property type="protein sequence ID" value="EOD05955"/>
    <property type="gene ID" value="EMIHUDRAFT_219675"/>
</dbReference>
<feature type="transmembrane region" description="Helical" evidence="1">
    <location>
        <begin position="95"/>
        <end position="123"/>
    </location>
</feature>
<evidence type="ECO:0000313" key="2">
    <source>
        <dbReference type="EnsemblProtists" id="EOD05955"/>
    </source>
</evidence>
<dbReference type="Proteomes" id="UP000013827">
    <property type="component" value="Unassembled WGS sequence"/>
</dbReference>
<reference evidence="2" key="2">
    <citation type="submission" date="2024-10" db="UniProtKB">
        <authorList>
            <consortium name="EnsemblProtists"/>
        </authorList>
    </citation>
    <scope>IDENTIFICATION</scope>
</reference>
<evidence type="ECO:0000313" key="3">
    <source>
        <dbReference type="Proteomes" id="UP000013827"/>
    </source>
</evidence>
<dbReference type="AlphaFoldDB" id="A0A0D3I3X0"/>
<name>A0A0D3I3X0_EMIH1</name>